<dbReference type="PROSITE" id="PS51819">
    <property type="entry name" value="VOC"/>
    <property type="match status" value="1"/>
</dbReference>
<accession>A0A9W6LMP9</accession>
<evidence type="ECO:0000313" key="6">
    <source>
        <dbReference type="EMBL" id="GLI56044.1"/>
    </source>
</evidence>
<evidence type="ECO:0000256" key="2">
    <source>
        <dbReference type="ARBA" id="ARBA00030892"/>
    </source>
</evidence>
<organism evidence="6 7">
    <name type="scientific">Propionigenium maris DSM 9537</name>
    <dbReference type="NCBI Taxonomy" id="1123000"/>
    <lineage>
        <taxon>Bacteria</taxon>
        <taxon>Fusobacteriati</taxon>
        <taxon>Fusobacteriota</taxon>
        <taxon>Fusobacteriia</taxon>
        <taxon>Fusobacteriales</taxon>
        <taxon>Fusobacteriaceae</taxon>
        <taxon>Propionigenium</taxon>
    </lineage>
</organism>
<dbReference type="InterPro" id="IPR037523">
    <property type="entry name" value="VOC_core"/>
</dbReference>
<dbReference type="InterPro" id="IPR004360">
    <property type="entry name" value="Glyas_Fos-R_dOase_dom"/>
</dbReference>
<gene>
    <name evidence="6" type="ORF">PM10SUCC1_15580</name>
</gene>
<dbReference type="GO" id="GO:0005737">
    <property type="term" value="C:cytoplasm"/>
    <property type="evidence" value="ECO:0007669"/>
    <property type="project" value="TreeGrafter"/>
</dbReference>
<evidence type="ECO:0000256" key="3">
    <source>
        <dbReference type="ARBA" id="ARBA00032460"/>
    </source>
</evidence>
<name>A0A9W6LMP9_9FUSO</name>
<keyword evidence="6" id="KW-0456">Lyase</keyword>
<dbReference type="AlphaFoldDB" id="A0A9W6LMP9"/>
<dbReference type="Proteomes" id="UP001144471">
    <property type="component" value="Unassembled WGS sequence"/>
</dbReference>
<dbReference type="Pfam" id="PF00903">
    <property type="entry name" value="Glyoxalase"/>
    <property type="match status" value="1"/>
</dbReference>
<dbReference type="SUPFAM" id="SSF54593">
    <property type="entry name" value="Glyoxalase/Bleomycin resistance protein/Dihydroxybiphenyl dioxygenase"/>
    <property type="match status" value="1"/>
</dbReference>
<dbReference type="RefSeq" id="WP_281834918.1">
    <property type="nucleotide sequence ID" value="NZ_BSDY01000006.1"/>
</dbReference>
<dbReference type="GO" id="GO:0004462">
    <property type="term" value="F:lactoylglutathione lyase activity"/>
    <property type="evidence" value="ECO:0007669"/>
    <property type="project" value="TreeGrafter"/>
</dbReference>
<dbReference type="PANTHER" id="PTHR46036:SF5">
    <property type="entry name" value="LACTOYLGLUTATHIONE LYASE"/>
    <property type="match status" value="1"/>
</dbReference>
<dbReference type="GO" id="GO:0019243">
    <property type="term" value="P:methylglyoxal catabolic process to D-lactate via S-lactoyl-glutathione"/>
    <property type="evidence" value="ECO:0007669"/>
    <property type="project" value="TreeGrafter"/>
</dbReference>
<protein>
    <recommendedName>
        <fullName evidence="2">Aldoketomutase</fullName>
    </recommendedName>
    <alternativeName>
        <fullName evidence="1">Ketone-aldehyde mutase</fullName>
    </alternativeName>
    <alternativeName>
        <fullName evidence="3">Methylglyoxalase</fullName>
    </alternativeName>
    <alternativeName>
        <fullName evidence="4">S-D-lactoylglutathione methylglyoxal lyase</fullName>
    </alternativeName>
</protein>
<evidence type="ECO:0000259" key="5">
    <source>
        <dbReference type="PROSITE" id="PS51819"/>
    </source>
</evidence>
<proteinExistence type="predicted"/>
<evidence type="ECO:0000256" key="4">
    <source>
        <dbReference type="ARBA" id="ARBA00033298"/>
    </source>
</evidence>
<keyword evidence="7" id="KW-1185">Reference proteome</keyword>
<dbReference type="InterPro" id="IPR029068">
    <property type="entry name" value="Glyas_Bleomycin-R_OHBP_Dase"/>
</dbReference>
<feature type="domain" description="VOC" evidence="5">
    <location>
        <begin position="4"/>
        <end position="126"/>
    </location>
</feature>
<dbReference type="PANTHER" id="PTHR46036">
    <property type="entry name" value="LACTOYLGLUTATHIONE LYASE"/>
    <property type="match status" value="1"/>
</dbReference>
<dbReference type="EMBL" id="BSDY01000006">
    <property type="protein sequence ID" value="GLI56044.1"/>
    <property type="molecule type" value="Genomic_DNA"/>
</dbReference>
<evidence type="ECO:0000313" key="7">
    <source>
        <dbReference type="Proteomes" id="UP001144471"/>
    </source>
</evidence>
<reference evidence="6" key="1">
    <citation type="submission" date="2022-12" db="EMBL/GenBank/DDBJ databases">
        <title>Reference genome sequencing for broad-spectrum identification of bacterial and archaeal isolates by mass spectrometry.</title>
        <authorList>
            <person name="Sekiguchi Y."/>
            <person name="Tourlousse D.M."/>
        </authorList>
    </citation>
    <scope>NUCLEOTIDE SEQUENCE</scope>
    <source>
        <strain evidence="6">10succ1</strain>
    </source>
</reference>
<sequence>MEYKLEHACIRVMDLEKSIKFYTEVVGLEEVRRKDFPEWKFTLVYLSDAERNFEIELTYNYDPEKPYELGNGFSHFALTVADLEGSHAFHRESGYRVTDLKGLPGEKPMYYFITDPDGYMIEIIRGR</sequence>
<dbReference type="Gene3D" id="3.10.180.10">
    <property type="entry name" value="2,3-Dihydroxybiphenyl 1,2-Dioxygenase, domain 1"/>
    <property type="match status" value="1"/>
</dbReference>
<comment type="caution">
    <text evidence="6">The sequence shown here is derived from an EMBL/GenBank/DDBJ whole genome shotgun (WGS) entry which is preliminary data.</text>
</comment>
<evidence type="ECO:0000256" key="1">
    <source>
        <dbReference type="ARBA" id="ARBA00030291"/>
    </source>
</evidence>